<dbReference type="InterPro" id="IPR000192">
    <property type="entry name" value="Aminotrans_V_dom"/>
</dbReference>
<comment type="caution">
    <text evidence="9">The sequence shown here is derived from an EMBL/GenBank/DDBJ whole genome shotgun (WGS) entry which is preliminary data.</text>
</comment>
<organism evidence="9 10">
    <name type="scientific">Candidatus Eubacterium avistercoris</name>
    <dbReference type="NCBI Taxonomy" id="2838567"/>
    <lineage>
        <taxon>Bacteria</taxon>
        <taxon>Bacillati</taxon>
        <taxon>Bacillota</taxon>
        <taxon>Clostridia</taxon>
        <taxon>Eubacteriales</taxon>
        <taxon>Eubacteriaceae</taxon>
        <taxon>Eubacterium</taxon>
    </lineage>
</organism>
<comment type="cofactor">
    <cofactor evidence="1 7">
        <name>pyridoxal 5'-phosphate</name>
        <dbReference type="ChEBI" id="CHEBI:597326"/>
    </cofactor>
</comment>
<comment type="similarity">
    <text evidence="2">Belongs to the class-V pyridoxal-phosphate-dependent aminotransferase family. NifS/IscS subfamily.</text>
</comment>
<dbReference type="SUPFAM" id="SSF53383">
    <property type="entry name" value="PLP-dependent transferases"/>
    <property type="match status" value="1"/>
</dbReference>
<dbReference type="Pfam" id="PF00266">
    <property type="entry name" value="Aminotran_5"/>
    <property type="match status" value="1"/>
</dbReference>
<dbReference type="Proteomes" id="UP000824024">
    <property type="component" value="Unassembled WGS sequence"/>
</dbReference>
<evidence type="ECO:0000256" key="7">
    <source>
        <dbReference type="RuleBase" id="RU004504"/>
    </source>
</evidence>
<proteinExistence type="inferred from homology"/>
<dbReference type="InterPro" id="IPR016454">
    <property type="entry name" value="Cysteine_dSase"/>
</dbReference>
<keyword evidence="4" id="KW-0663">Pyridoxal phosphate</keyword>
<dbReference type="PROSITE" id="PS00595">
    <property type="entry name" value="AA_TRANSFER_CLASS_5"/>
    <property type="match status" value="1"/>
</dbReference>
<evidence type="ECO:0000259" key="8">
    <source>
        <dbReference type="Pfam" id="PF00266"/>
    </source>
</evidence>
<dbReference type="PANTHER" id="PTHR11601:SF50">
    <property type="entry name" value="CYSTEINE DESULFURASE ISCS 2-RELATED"/>
    <property type="match status" value="1"/>
</dbReference>
<reference evidence="9" key="2">
    <citation type="submission" date="2021-04" db="EMBL/GenBank/DDBJ databases">
        <authorList>
            <person name="Gilroy R."/>
        </authorList>
    </citation>
    <scope>NUCLEOTIDE SEQUENCE</scope>
    <source>
        <strain evidence="9">CHK192-9172</strain>
    </source>
</reference>
<evidence type="ECO:0000256" key="3">
    <source>
        <dbReference type="ARBA" id="ARBA00022723"/>
    </source>
</evidence>
<feature type="domain" description="Aminotransferase class V" evidence="8">
    <location>
        <begin position="4"/>
        <end position="365"/>
    </location>
</feature>
<evidence type="ECO:0000256" key="6">
    <source>
        <dbReference type="ARBA" id="ARBA00023014"/>
    </source>
</evidence>
<keyword evidence="3" id="KW-0479">Metal-binding</keyword>
<evidence type="ECO:0000313" key="9">
    <source>
        <dbReference type="EMBL" id="HIZ08223.1"/>
    </source>
</evidence>
<evidence type="ECO:0000256" key="5">
    <source>
        <dbReference type="ARBA" id="ARBA00023004"/>
    </source>
</evidence>
<keyword evidence="5" id="KW-0408">Iron</keyword>
<dbReference type="FunFam" id="3.40.640.10:FF:000084">
    <property type="entry name" value="IscS-like cysteine desulfurase"/>
    <property type="match status" value="1"/>
</dbReference>
<dbReference type="PIRSF" id="PIRSF005572">
    <property type="entry name" value="NifS"/>
    <property type="match status" value="1"/>
</dbReference>
<name>A0A9D2D452_9FIRM</name>
<keyword evidence="6" id="KW-0411">Iron-sulfur</keyword>
<reference evidence="9" key="1">
    <citation type="journal article" date="2021" name="PeerJ">
        <title>Extensive microbial diversity within the chicken gut microbiome revealed by metagenomics and culture.</title>
        <authorList>
            <person name="Gilroy R."/>
            <person name="Ravi A."/>
            <person name="Getino M."/>
            <person name="Pursley I."/>
            <person name="Horton D.L."/>
            <person name="Alikhan N.F."/>
            <person name="Baker D."/>
            <person name="Gharbi K."/>
            <person name="Hall N."/>
            <person name="Watson M."/>
            <person name="Adriaenssens E.M."/>
            <person name="Foster-Nyarko E."/>
            <person name="Jarju S."/>
            <person name="Secka A."/>
            <person name="Antonio M."/>
            <person name="Oren A."/>
            <person name="Chaudhuri R.R."/>
            <person name="La Ragione R."/>
            <person name="Hildebrand F."/>
            <person name="Pallen M.J."/>
        </authorList>
    </citation>
    <scope>NUCLEOTIDE SEQUENCE</scope>
    <source>
        <strain evidence="9">CHK192-9172</strain>
    </source>
</reference>
<protein>
    <submittedName>
        <fullName evidence="9">Cysteine desulfurase</fullName>
    </submittedName>
</protein>
<dbReference type="InterPro" id="IPR015422">
    <property type="entry name" value="PyrdxlP-dep_Trfase_small"/>
</dbReference>
<sequence length="384" mass="42178">MEAYLDNSATTKCSETVKDLVVNMLVKDYGNASSMHMKGVEAEAFVKEAAARVAKTLRASEKEIIFTSGGTESNNLAIIGAAMANRRSGMHLITTSVEHPSVRNVMLYLEEQGFRITYLNVDQEGIIDLKQLREAVCEDTILVSLMLVNNEIGAVEPVEEAARIIHEKNPGTLIHVDAIQAYGKFRIFPKRMGIDMLSVSGHKIHGPKGIGFLYVKEKTKIKPVVFGGGQQKGMRSGTLNTPGIAGMGLAAVEAYEDFEEKIEHLYTLREAFSEGVKEIPGARVNGKPGRGSAPQIISVSFEGVRSEVLLHALEERQIYVSAGSACASNHPSVSSTLQSIGLPKKLQESTIRFSFSVHTQMEEITYTLEALKELVPMLRRYQRH</sequence>
<evidence type="ECO:0000256" key="1">
    <source>
        <dbReference type="ARBA" id="ARBA00001933"/>
    </source>
</evidence>
<accession>A0A9D2D452</accession>
<dbReference type="GO" id="GO:0046872">
    <property type="term" value="F:metal ion binding"/>
    <property type="evidence" value="ECO:0007669"/>
    <property type="project" value="UniProtKB-KW"/>
</dbReference>
<gene>
    <name evidence="9" type="ORF">IAA08_09835</name>
</gene>
<dbReference type="InterPro" id="IPR015424">
    <property type="entry name" value="PyrdxlP-dep_Trfase"/>
</dbReference>
<dbReference type="InterPro" id="IPR015421">
    <property type="entry name" value="PyrdxlP-dep_Trfase_major"/>
</dbReference>
<dbReference type="Gene3D" id="3.40.640.10">
    <property type="entry name" value="Type I PLP-dependent aspartate aminotransferase-like (Major domain)"/>
    <property type="match status" value="1"/>
</dbReference>
<evidence type="ECO:0000256" key="4">
    <source>
        <dbReference type="ARBA" id="ARBA00022898"/>
    </source>
</evidence>
<dbReference type="AlphaFoldDB" id="A0A9D2D452"/>
<dbReference type="GO" id="GO:0031071">
    <property type="term" value="F:cysteine desulfurase activity"/>
    <property type="evidence" value="ECO:0007669"/>
    <property type="project" value="UniProtKB-ARBA"/>
</dbReference>
<dbReference type="Gene3D" id="3.90.1150.10">
    <property type="entry name" value="Aspartate Aminotransferase, domain 1"/>
    <property type="match status" value="1"/>
</dbReference>
<dbReference type="EMBL" id="DXCH01000268">
    <property type="protein sequence ID" value="HIZ08223.1"/>
    <property type="molecule type" value="Genomic_DNA"/>
</dbReference>
<evidence type="ECO:0000256" key="2">
    <source>
        <dbReference type="ARBA" id="ARBA00006490"/>
    </source>
</evidence>
<dbReference type="InterPro" id="IPR020578">
    <property type="entry name" value="Aminotrans_V_PyrdxlP_BS"/>
</dbReference>
<dbReference type="Gene3D" id="1.10.260.50">
    <property type="match status" value="1"/>
</dbReference>
<dbReference type="GO" id="GO:0051536">
    <property type="term" value="F:iron-sulfur cluster binding"/>
    <property type="evidence" value="ECO:0007669"/>
    <property type="project" value="UniProtKB-KW"/>
</dbReference>
<evidence type="ECO:0000313" key="10">
    <source>
        <dbReference type="Proteomes" id="UP000824024"/>
    </source>
</evidence>
<dbReference type="PANTHER" id="PTHR11601">
    <property type="entry name" value="CYSTEINE DESULFURYLASE FAMILY MEMBER"/>
    <property type="match status" value="1"/>
</dbReference>